<name>A0A1H7LKT8_9RHOB</name>
<accession>A0A1H7LKT8</accession>
<protein>
    <submittedName>
        <fullName evidence="2">Uncharacterized protein</fullName>
    </submittedName>
</protein>
<keyword evidence="3" id="KW-1185">Reference proteome</keyword>
<keyword evidence="1" id="KW-1133">Transmembrane helix</keyword>
<reference evidence="2 3" key="1">
    <citation type="submission" date="2016-10" db="EMBL/GenBank/DDBJ databases">
        <authorList>
            <person name="de Groot N.N."/>
        </authorList>
    </citation>
    <scope>NUCLEOTIDE SEQUENCE [LARGE SCALE GENOMIC DNA]</scope>
    <source>
        <strain evidence="2 3">DSM 14858</strain>
    </source>
</reference>
<organism evidence="2 3">
    <name type="scientific">Jannaschia helgolandensis</name>
    <dbReference type="NCBI Taxonomy" id="188906"/>
    <lineage>
        <taxon>Bacteria</taxon>
        <taxon>Pseudomonadati</taxon>
        <taxon>Pseudomonadota</taxon>
        <taxon>Alphaproteobacteria</taxon>
        <taxon>Rhodobacterales</taxon>
        <taxon>Roseobacteraceae</taxon>
        <taxon>Jannaschia</taxon>
    </lineage>
</organism>
<dbReference type="Proteomes" id="UP000199283">
    <property type="component" value="Unassembled WGS sequence"/>
</dbReference>
<keyword evidence="1" id="KW-0472">Membrane</keyword>
<evidence type="ECO:0000256" key="1">
    <source>
        <dbReference type="SAM" id="Phobius"/>
    </source>
</evidence>
<dbReference type="AlphaFoldDB" id="A0A1H7LKT8"/>
<proteinExistence type="predicted"/>
<sequence>MMFELCGGGMMAVAGLVWLLVIVVLVLAAMALLKYLRSDNGT</sequence>
<feature type="transmembrane region" description="Helical" evidence="1">
    <location>
        <begin position="12"/>
        <end position="33"/>
    </location>
</feature>
<evidence type="ECO:0000313" key="3">
    <source>
        <dbReference type="Proteomes" id="UP000199283"/>
    </source>
</evidence>
<dbReference type="EMBL" id="FNZQ01000002">
    <property type="protein sequence ID" value="SEK99582.1"/>
    <property type="molecule type" value="Genomic_DNA"/>
</dbReference>
<dbReference type="RefSeq" id="WP_281243212.1">
    <property type="nucleotide sequence ID" value="NZ_FNZQ01000002.1"/>
</dbReference>
<dbReference type="STRING" id="188906.SAMN04488526_1757"/>
<keyword evidence="1" id="KW-0812">Transmembrane</keyword>
<gene>
    <name evidence="2" type="ORF">SAMN04488526_1757</name>
</gene>
<evidence type="ECO:0000313" key="2">
    <source>
        <dbReference type="EMBL" id="SEK99582.1"/>
    </source>
</evidence>